<feature type="compositionally biased region" description="Basic and acidic residues" evidence="1">
    <location>
        <begin position="1"/>
        <end position="10"/>
    </location>
</feature>
<name>A0ABV0UN74_9TELE</name>
<dbReference type="EMBL" id="JAHRIQ010073835">
    <property type="protein sequence ID" value="MEQ2245623.1"/>
    <property type="molecule type" value="Genomic_DNA"/>
</dbReference>
<evidence type="ECO:0000313" key="3">
    <source>
        <dbReference type="Proteomes" id="UP001482620"/>
    </source>
</evidence>
<feature type="compositionally biased region" description="Basic and acidic residues" evidence="1">
    <location>
        <begin position="40"/>
        <end position="78"/>
    </location>
</feature>
<feature type="non-terminal residue" evidence="2">
    <location>
        <position position="1"/>
    </location>
</feature>
<keyword evidence="3" id="KW-1185">Reference proteome</keyword>
<feature type="compositionally biased region" description="Basic residues" evidence="1">
    <location>
        <begin position="28"/>
        <end position="39"/>
    </location>
</feature>
<proteinExistence type="predicted"/>
<organism evidence="2 3">
    <name type="scientific">Ilyodon furcidens</name>
    <name type="common">goldbreast splitfin</name>
    <dbReference type="NCBI Taxonomy" id="33524"/>
    <lineage>
        <taxon>Eukaryota</taxon>
        <taxon>Metazoa</taxon>
        <taxon>Chordata</taxon>
        <taxon>Craniata</taxon>
        <taxon>Vertebrata</taxon>
        <taxon>Euteleostomi</taxon>
        <taxon>Actinopterygii</taxon>
        <taxon>Neopterygii</taxon>
        <taxon>Teleostei</taxon>
        <taxon>Neoteleostei</taxon>
        <taxon>Acanthomorphata</taxon>
        <taxon>Ovalentaria</taxon>
        <taxon>Atherinomorphae</taxon>
        <taxon>Cyprinodontiformes</taxon>
        <taxon>Goodeidae</taxon>
        <taxon>Ilyodon</taxon>
    </lineage>
</organism>
<feature type="region of interest" description="Disordered" evidence="1">
    <location>
        <begin position="1"/>
        <end position="92"/>
    </location>
</feature>
<gene>
    <name evidence="2" type="ORF">ILYODFUR_029865</name>
</gene>
<reference evidence="2 3" key="1">
    <citation type="submission" date="2021-06" db="EMBL/GenBank/DDBJ databases">
        <authorList>
            <person name="Palmer J.M."/>
        </authorList>
    </citation>
    <scope>NUCLEOTIDE SEQUENCE [LARGE SCALE GENOMIC DNA]</scope>
    <source>
        <strain evidence="3">if_2019</strain>
        <tissue evidence="2">Muscle</tissue>
    </source>
</reference>
<dbReference type="Proteomes" id="UP001482620">
    <property type="component" value="Unassembled WGS sequence"/>
</dbReference>
<protein>
    <recommendedName>
        <fullName evidence="4">Triadin</fullName>
    </recommendedName>
</protein>
<evidence type="ECO:0000313" key="2">
    <source>
        <dbReference type="EMBL" id="MEQ2245623.1"/>
    </source>
</evidence>
<evidence type="ECO:0008006" key="4">
    <source>
        <dbReference type="Google" id="ProtNLM"/>
    </source>
</evidence>
<evidence type="ECO:0000256" key="1">
    <source>
        <dbReference type="SAM" id="MobiDB-lite"/>
    </source>
</evidence>
<accession>A0ABV0UN74</accession>
<comment type="caution">
    <text evidence="2">The sequence shown here is derived from an EMBL/GenBank/DDBJ whole genome shotgun (WGS) entry which is preliminary data.</text>
</comment>
<sequence length="180" mass="19979">AEVLKEKKVEPITPKKATVIKEKPTPAAKKKEKVVLKKTTKQEVKEDRVLKEKQEPAKTEKPGEKKVAREEKAEEKLMDSFPMDDPGLQGNGSTCLLVQLEVRVGHQGDISNPHLPPSSSSSQTIWRLLQDIPYNEFSGQSRCCYRTASSGLHCNPPAVTWTRPAHRDGSVPTTRASISL</sequence>